<dbReference type="Proteomes" id="UP000271624">
    <property type="component" value="Unassembled WGS sequence"/>
</dbReference>
<dbReference type="GO" id="GO:0006313">
    <property type="term" value="P:DNA transposition"/>
    <property type="evidence" value="ECO:0007669"/>
    <property type="project" value="InterPro"/>
</dbReference>
<dbReference type="PANTHER" id="PTHR34614">
    <property type="match status" value="1"/>
</dbReference>
<evidence type="ECO:0000313" key="4">
    <source>
        <dbReference type="EMBL" id="RUT01518.1"/>
    </source>
</evidence>
<dbReference type="GO" id="GO:0003677">
    <property type="term" value="F:DNA binding"/>
    <property type="evidence" value="ECO:0007669"/>
    <property type="project" value="InterPro"/>
</dbReference>
<dbReference type="PANTHER" id="PTHR34614:SF2">
    <property type="entry name" value="TRANSPOSASE IS4-LIKE DOMAIN-CONTAINING PROTEIN"/>
    <property type="match status" value="1"/>
</dbReference>
<keyword evidence="1" id="KW-0175">Coiled coil</keyword>
<organism evidence="4 5">
    <name type="scientific">Dulcicalothrix desertica PCC 7102</name>
    <dbReference type="NCBI Taxonomy" id="232991"/>
    <lineage>
        <taxon>Bacteria</taxon>
        <taxon>Bacillati</taxon>
        <taxon>Cyanobacteriota</taxon>
        <taxon>Cyanophyceae</taxon>
        <taxon>Nostocales</taxon>
        <taxon>Calotrichaceae</taxon>
        <taxon>Dulcicalothrix</taxon>
    </lineage>
</organism>
<protein>
    <submittedName>
        <fullName evidence="4">IS4 family transposase</fullName>
    </submittedName>
</protein>
<dbReference type="OrthoDB" id="467786at2"/>
<dbReference type="InterPro" id="IPR002559">
    <property type="entry name" value="Transposase_11"/>
</dbReference>
<proteinExistence type="predicted"/>
<sequence>MSPISEAKIKNIDHLGIVAGLIDEIGIVETINSKLGIDSREKIAAGILVKAILINGLGFVSRPLYLFSQFFDDKAIELLLGEDVESGYLNDDKIGRVMDKLYKYGLNNLFIEIVLSVIKKFKIDTKYSHLDATSFHLHGEYKSDINQEQQEEINKERPIFITKGYSRDHRPDLKQCVLDLITSSDGDIPLLMRAGDGNEADKAVFGKILAEFKKQIVFDSIMVCDSALYSQENLKLIEHLKWISRVPMTIKKAQELVQSVNTDEMKEIEEIEEIDTEENEKRAYQNLVGYKWKEEIVNYGGVKQIWLVVESQKRKNSDLEKLDKKLKKEKTKVEKLLKDLTKEDFETPEQARYKLKGVNKKLKLFEIKEVQLIESKSKEKKTIYKIEGVGHEKLEEIEIRRKEAGRFILATNLVDDGEKLKPEEIITTYKNQQSCERGFRFLKDPLFFADSFFVENPERIETMLFLMSLCLLVYNLGQRELRNSLKRIKIGIKNQLGKLTLSPTLRWVFQCFQGIHLLILDGVNQIVNLTSERYFILSCLPSSCQKYYLIS</sequence>
<feature type="domain" description="Transposase IS4-like" evidence="2">
    <location>
        <begin position="130"/>
        <end position="472"/>
    </location>
</feature>
<dbReference type="AlphaFoldDB" id="A0A3S1AIR0"/>
<evidence type="ECO:0000256" key="1">
    <source>
        <dbReference type="SAM" id="Coils"/>
    </source>
</evidence>
<evidence type="ECO:0000313" key="5">
    <source>
        <dbReference type="Proteomes" id="UP000271624"/>
    </source>
</evidence>
<evidence type="ECO:0000259" key="3">
    <source>
        <dbReference type="Pfam" id="PF14104"/>
    </source>
</evidence>
<dbReference type="SUPFAM" id="SSF53098">
    <property type="entry name" value="Ribonuclease H-like"/>
    <property type="match status" value="1"/>
</dbReference>
<dbReference type="NCBIfam" id="NF033559">
    <property type="entry name" value="transpos_IS1634"/>
    <property type="match status" value="1"/>
</dbReference>
<keyword evidence="5" id="KW-1185">Reference proteome</keyword>
<dbReference type="Pfam" id="PF01609">
    <property type="entry name" value="DDE_Tnp_1"/>
    <property type="match status" value="1"/>
</dbReference>
<dbReference type="InterPro" id="IPR012337">
    <property type="entry name" value="RNaseH-like_sf"/>
</dbReference>
<name>A0A3S1AIR0_9CYAN</name>
<dbReference type="InterPro" id="IPR025457">
    <property type="entry name" value="DUF4277"/>
</dbReference>
<dbReference type="InterPro" id="IPR047654">
    <property type="entry name" value="IS1634_transpos"/>
</dbReference>
<dbReference type="Pfam" id="PF14104">
    <property type="entry name" value="DUF4277"/>
    <property type="match status" value="1"/>
</dbReference>
<reference evidence="4" key="1">
    <citation type="submission" date="2018-12" db="EMBL/GenBank/DDBJ databases">
        <authorList>
            <person name="Will S."/>
            <person name="Neumann-Schaal M."/>
            <person name="Henke P."/>
        </authorList>
    </citation>
    <scope>NUCLEOTIDE SEQUENCE</scope>
    <source>
        <strain evidence="4">PCC 7102</strain>
    </source>
</reference>
<feature type="domain" description="DUF4277" evidence="3">
    <location>
        <begin position="8"/>
        <end position="114"/>
    </location>
</feature>
<dbReference type="EMBL" id="RSCL01000019">
    <property type="protein sequence ID" value="RUT01518.1"/>
    <property type="molecule type" value="Genomic_DNA"/>
</dbReference>
<evidence type="ECO:0000259" key="2">
    <source>
        <dbReference type="Pfam" id="PF01609"/>
    </source>
</evidence>
<comment type="caution">
    <text evidence="4">The sequence shown here is derived from an EMBL/GenBank/DDBJ whole genome shotgun (WGS) entry which is preliminary data.</text>
</comment>
<dbReference type="GO" id="GO:0004803">
    <property type="term" value="F:transposase activity"/>
    <property type="evidence" value="ECO:0007669"/>
    <property type="project" value="InterPro"/>
</dbReference>
<reference evidence="4" key="2">
    <citation type="journal article" date="2019" name="Genome Biol. Evol.">
        <title>Day and night: Metabolic profiles and evolutionary relationships of six axenic non-marine cyanobacteria.</title>
        <authorList>
            <person name="Will S.E."/>
            <person name="Henke P."/>
            <person name="Boedeker C."/>
            <person name="Huang S."/>
            <person name="Brinkmann H."/>
            <person name="Rohde M."/>
            <person name="Jarek M."/>
            <person name="Friedl T."/>
            <person name="Seufert S."/>
            <person name="Schumacher M."/>
            <person name="Overmann J."/>
            <person name="Neumann-Schaal M."/>
            <person name="Petersen J."/>
        </authorList>
    </citation>
    <scope>NUCLEOTIDE SEQUENCE [LARGE SCALE GENOMIC DNA]</scope>
    <source>
        <strain evidence="4">PCC 7102</strain>
    </source>
</reference>
<dbReference type="RefSeq" id="WP_127084793.1">
    <property type="nucleotide sequence ID" value="NZ_RSCL01000019.1"/>
</dbReference>
<gene>
    <name evidence="4" type="ORF">DSM106972_066150</name>
</gene>
<feature type="coiled-coil region" evidence="1">
    <location>
        <begin position="309"/>
        <end position="343"/>
    </location>
</feature>
<accession>A0A3S1AIR0</accession>